<dbReference type="Proteomes" id="UP000560658">
    <property type="component" value="Unassembled WGS sequence"/>
</dbReference>
<feature type="compositionally biased region" description="Basic and acidic residues" evidence="1">
    <location>
        <begin position="1"/>
        <end position="14"/>
    </location>
</feature>
<sequence length="34" mass="3965">MHKIEETGRFDRITHKGKSVTEAFVPITQQHQLT</sequence>
<comment type="caution">
    <text evidence="2">The sequence shown here is derived from an EMBL/GenBank/DDBJ whole genome shotgun (WGS) entry which is preliminary data.</text>
</comment>
<dbReference type="AlphaFoldDB" id="A0A840CTY5"/>
<reference evidence="2" key="1">
    <citation type="submission" date="2020-08" db="EMBL/GenBank/DDBJ databases">
        <title>Genomic Encyclopedia of Type Strains, Phase IV (KMG-IV): sequencing the most valuable type-strain genomes for metagenomic binning, comparative biology and taxonomic classification.</title>
        <authorList>
            <person name="Goeker M."/>
        </authorList>
    </citation>
    <scope>NUCLEOTIDE SEQUENCE [LARGE SCALE GENOMIC DNA]</scope>
    <source>
        <strain evidence="2">DSM 105720</strain>
    </source>
</reference>
<keyword evidence="3" id="KW-1185">Reference proteome</keyword>
<gene>
    <name evidence="2" type="ORF">GGR06_001117</name>
</gene>
<evidence type="ECO:0000313" key="2">
    <source>
        <dbReference type="EMBL" id="MBB4043350.1"/>
    </source>
</evidence>
<accession>A0A840CTY5</accession>
<organism evidence="2 3">
    <name type="scientific">Bacteroides reticulotermitis</name>
    <dbReference type="NCBI Taxonomy" id="1133319"/>
    <lineage>
        <taxon>Bacteria</taxon>
        <taxon>Pseudomonadati</taxon>
        <taxon>Bacteroidota</taxon>
        <taxon>Bacteroidia</taxon>
        <taxon>Bacteroidales</taxon>
        <taxon>Bacteroidaceae</taxon>
        <taxon>Bacteroides</taxon>
    </lineage>
</organism>
<protein>
    <submittedName>
        <fullName evidence="2">Uncharacterized protein</fullName>
    </submittedName>
</protein>
<evidence type="ECO:0000313" key="3">
    <source>
        <dbReference type="Proteomes" id="UP000560658"/>
    </source>
</evidence>
<dbReference type="EMBL" id="JACIER010000003">
    <property type="protein sequence ID" value="MBB4043350.1"/>
    <property type="molecule type" value="Genomic_DNA"/>
</dbReference>
<evidence type="ECO:0000256" key="1">
    <source>
        <dbReference type="SAM" id="MobiDB-lite"/>
    </source>
</evidence>
<proteinExistence type="predicted"/>
<feature type="region of interest" description="Disordered" evidence="1">
    <location>
        <begin position="1"/>
        <end position="20"/>
    </location>
</feature>
<name>A0A840CTY5_9BACE</name>